<dbReference type="VEuPathDB" id="FungiDB:YALI0_B23364g"/>
<name>A0A1H6PM01_YARLL</name>
<keyword evidence="4" id="KW-0378">Hydrolase</keyword>
<dbReference type="FunFam" id="1.20.1540.10:FF:000012">
    <property type="entry name" value="Rhomboid family protein"/>
    <property type="match status" value="1"/>
</dbReference>
<keyword evidence="5 7" id="KW-1133">Transmembrane helix</keyword>
<evidence type="ECO:0000256" key="1">
    <source>
        <dbReference type="ARBA" id="ARBA00004141"/>
    </source>
</evidence>
<accession>A0A1H6PM01</accession>
<dbReference type="VEuPathDB" id="FungiDB:YALI1_B30218g"/>
<evidence type="ECO:0000313" key="12">
    <source>
        <dbReference type="Proteomes" id="UP000256601"/>
    </source>
</evidence>
<reference evidence="9 11" key="1">
    <citation type="journal article" date="2016" name="PLoS ONE">
        <title>Sequence Assembly of Yarrowia lipolytica Strain W29/CLIB89 Shows Transposable Element Diversity.</title>
        <authorList>
            <person name="Magnan C."/>
            <person name="Yu J."/>
            <person name="Chang I."/>
            <person name="Jahn E."/>
            <person name="Kanomata Y."/>
            <person name="Wu J."/>
            <person name="Zeller M."/>
            <person name="Oakes M."/>
            <person name="Baldi P."/>
            <person name="Sandmeyer S."/>
        </authorList>
    </citation>
    <scope>NUCLEOTIDE SEQUENCE [LARGE SCALE GENOMIC DNA]</scope>
    <source>
        <strain evidence="9">CLIB89</strain>
        <strain evidence="11">CLIB89(W29)</strain>
    </source>
</reference>
<dbReference type="EMBL" id="CP017554">
    <property type="protein sequence ID" value="AOW02117.1"/>
    <property type="molecule type" value="Genomic_DNA"/>
</dbReference>
<dbReference type="InterPro" id="IPR050925">
    <property type="entry name" value="Rhomboid_protease_S54"/>
</dbReference>
<gene>
    <name evidence="10" type="ORF">B0I71DRAFT_134431</name>
    <name evidence="9" type="ORF">YALI1_B30218g</name>
</gene>
<evidence type="ECO:0000313" key="10">
    <source>
        <dbReference type="EMBL" id="RDW24330.1"/>
    </source>
</evidence>
<dbReference type="PANTHER" id="PTHR43731">
    <property type="entry name" value="RHOMBOID PROTEASE"/>
    <property type="match status" value="1"/>
</dbReference>
<evidence type="ECO:0000313" key="9">
    <source>
        <dbReference type="EMBL" id="AOW02117.1"/>
    </source>
</evidence>
<dbReference type="Proteomes" id="UP000256601">
    <property type="component" value="Unassembled WGS sequence"/>
</dbReference>
<sequence length="356" mass="39867">MNFFRGNIVLGRLAPGFWKSTQTLGSTSNPIVKNVVGPTPGQINTMFRQMQRLGKRGGIADMLKETRGKFNALRNDTKTFAYNTKGLFTARPFTNFAYGDGARWIYPGGDPTKYILAKALAFSIGTIVVSYFAFPLLFKYTPIGVFAQRPDWMISAIIGVNAAFFLLWKSGNPWIIRFMFENMLLKTGPGFRPAQLIGSAFSHQEFWHFFVNMFVLYQFGIPVAMTMGSAWFCHMYMTSVVVSSFTSLLVPSLLGRAIMSLGASGAIFSVVGVFCSVFPDATIGFFFVPLPFGAWWFFLGSIAMNVGGIVGRWGRYDYAGHLGGSLSGLYFGWRVNQFRSEMRERMKRRGYPGFNF</sequence>
<reference evidence="10 12" key="2">
    <citation type="submission" date="2018-07" db="EMBL/GenBank/DDBJ databases">
        <title>Draft Genome Assemblies for Five Robust Yarrowia lipolytica Strains Exhibiting High Lipid Production and Pentose Sugar Utilization and Sugar Alcohol Secretion from Undetoxified Lignocellulosic Biomass Hydrolysates.</title>
        <authorList>
            <consortium name="DOE Joint Genome Institute"/>
            <person name="Walker C."/>
            <person name="Ryu S."/>
            <person name="Na H."/>
            <person name="Zane M."/>
            <person name="LaButti K."/>
            <person name="Lipzen A."/>
            <person name="Haridas S."/>
            <person name="Barry K."/>
            <person name="Grigoriev I.V."/>
            <person name="Quarterman J."/>
            <person name="Slininger P."/>
            <person name="Dien B."/>
            <person name="Trinh C.T."/>
        </authorList>
    </citation>
    <scope>NUCLEOTIDE SEQUENCE [LARGE SCALE GENOMIC DNA]</scope>
    <source>
        <strain evidence="10 12">YB392</strain>
    </source>
</reference>
<dbReference type="InterPro" id="IPR022764">
    <property type="entry name" value="Peptidase_S54_rhomboid_dom"/>
</dbReference>
<evidence type="ECO:0000256" key="3">
    <source>
        <dbReference type="ARBA" id="ARBA00022692"/>
    </source>
</evidence>
<dbReference type="SUPFAM" id="SSF144091">
    <property type="entry name" value="Rhomboid-like"/>
    <property type="match status" value="1"/>
</dbReference>
<dbReference type="Pfam" id="PF01694">
    <property type="entry name" value="Rhomboid"/>
    <property type="match status" value="1"/>
</dbReference>
<dbReference type="Gene3D" id="1.20.1540.10">
    <property type="entry name" value="Rhomboid-like"/>
    <property type="match status" value="1"/>
</dbReference>
<dbReference type="GO" id="GO:0004252">
    <property type="term" value="F:serine-type endopeptidase activity"/>
    <property type="evidence" value="ECO:0007669"/>
    <property type="project" value="InterPro"/>
</dbReference>
<feature type="transmembrane region" description="Helical" evidence="7">
    <location>
        <begin position="152"/>
        <end position="168"/>
    </location>
</feature>
<dbReference type="AlphaFoldDB" id="A0A1H6PM01"/>
<dbReference type="RefSeq" id="XP_501263.1">
    <property type="nucleotide sequence ID" value="XM_501263.1"/>
</dbReference>
<feature type="transmembrane region" description="Helical" evidence="7">
    <location>
        <begin position="119"/>
        <end position="140"/>
    </location>
</feature>
<feature type="transmembrane region" description="Helical" evidence="7">
    <location>
        <begin position="318"/>
        <end position="336"/>
    </location>
</feature>
<proteinExistence type="inferred from homology"/>
<dbReference type="PANTHER" id="PTHR43731:SF14">
    <property type="entry name" value="PRESENILIN-ASSOCIATED RHOMBOID-LIKE PROTEIN, MITOCHONDRIAL"/>
    <property type="match status" value="1"/>
</dbReference>
<dbReference type="Proteomes" id="UP000182444">
    <property type="component" value="Chromosome 1B"/>
</dbReference>
<dbReference type="OrthoDB" id="10260614at2759"/>
<feature type="domain" description="Peptidase S54 rhomboid" evidence="8">
    <location>
        <begin position="195"/>
        <end position="335"/>
    </location>
</feature>
<dbReference type="InterPro" id="IPR035952">
    <property type="entry name" value="Rhomboid-like_sf"/>
</dbReference>
<feature type="transmembrane region" description="Helical" evidence="7">
    <location>
        <begin position="285"/>
        <end position="306"/>
    </location>
</feature>
<evidence type="ECO:0000259" key="8">
    <source>
        <dbReference type="Pfam" id="PF01694"/>
    </source>
</evidence>
<dbReference type="eggNOG" id="KOG2980">
    <property type="taxonomic scope" value="Eukaryota"/>
</dbReference>
<comment type="subcellular location">
    <subcellularLocation>
        <location evidence="1">Membrane</location>
        <topology evidence="1">Multi-pass membrane protein</topology>
    </subcellularLocation>
</comment>
<keyword evidence="3 7" id="KW-0812">Transmembrane</keyword>
<organism evidence="9 11">
    <name type="scientific">Yarrowia lipolytica</name>
    <name type="common">Candida lipolytica</name>
    <dbReference type="NCBI Taxonomy" id="4952"/>
    <lineage>
        <taxon>Eukaryota</taxon>
        <taxon>Fungi</taxon>
        <taxon>Dikarya</taxon>
        <taxon>Ascomycota</taxon>
        <taxon>Saccharomycotina</taxon>
        <taxon>Dipodascomycetes</taxon>
        <taxon>Dipodascales</taxon>
        <taxon>Dipodascales incertae sedis</taxon>
        <taxon>Yarrowia</taxon>
    </lineage>
</organism>
<dbReference type="GO" id="GO:0016020">
    <property type="term" value="C:membrane"/>
    <property type="evidence" value="ECO:0007669"/>
    <property type="project" value="UniProtKB-SubCell"/>
</dbReference>
<dbReference type="GeneID" id="2906625"/>
<evidence type="ECO:0000256" key="7">
    <source>
        <dbReference type="SAM" id="Phobius"/>
    </source>
</evidence>
<dbReference type="EMBL" id="KZ859038">
    <property type="protein sequence ID" value="RDW24330.1"/>
    <property type="molecule type" value="Genomic_DNA"/>
</dbReference>
<comment type="similarity">
    <text evidence="2">Belongs to the peptidase S54 family.</text>
</comment>
<feature type="transmembrane region" description="Helical" evidence="7">
    <location>
        <begin position="214"/>
        <end position="237"/>
    </location>
</feature>
<feature type="transmembrane region" description="Helical" evidence="7">
    <location>
        <begin position="257"/>
        <end position="278"/>
    </location>
</feature>
<dbReference type="KEGG" id="yli:2906625"/>
<evidence type="ECO:0000256" key="4">
    <source>
        <dbReference type="ARBA" id="ARBA00022801"/>
    </source>
</evidence>
<evidence type="ECO:0000256" key="6">
    <source>
        <dbReference type="ARBA" id="ARBA00023136"/>
    </source>
</evidence>
<keyword evidence="6 7" id="KW-0472">Membrane</keyword>
<dbReference type="GO" id="GO:0006465">
    <property type="term" value="P:signal peptide processing"/>
    <property type="evidence" value="ECO:0007669"/>
    <property type="project" value="TreeGrafter"/>
</dbReference>
<protein>
    <recommendedName>
        <fullName evidence="8">Peptidase S54 rhomboid domain-containing protein</fullName>
    </recommendedName>
</protein>
<evidence type="ECO:0000256" key="5">
    <source>
        <dbReference type="ARBA" id="ARBA00022989"/>
    </source>
</evidence>
<evidence type="ECO:0000313" key="11">
    <source>
        <dbReference type="Proteomes" id="UP000182444"/>
    </source>
</evidence>
<evidence type="ECO:0000256" key="2">
    <source>
        <dbReference type="ARBA" id="ARBA00009045"/>
    </source>
</evidence>